<organism evidence="1 2">
    <name type="scientific">Reichenbachiella carrageenanivorans</name>
    <dbReference type="NCBI Taxonomy" id="2979869"/>
    <lineage>
        <taxon>Bacteria</taxon>
        <taxon>Pseudomonadati</taxon>
        <taxon>Bacteroidota</taxon>
        <taxon>Cytophagia</taxon>
        <taxon>Cytophagales</taxon>
        <taxon>Reichenbachiellaceae</taxon>
        <taxon>Reichenbachiella</taxon>
    </lineage>
</organism>
<evidence type="ECO:0000313" key="2">
    <source>
        <dbReference type="Proteomes" id="UP001062165"/>
    </source>
</evidence>
<dbReference type="EMBL" id="CP106735">
    <property type="protein sequence ID" value="UXX81086.1"/>
    <property type="molecule type" value="Genomic_DNA"/>
</dbReference>
<keyword evidence="2" id="KW-1185">Reference proteome</keyword>
<sequence length="334" mass="38690">MSADETGQLQLVELRNTQGQTEQYYLDVESVICADQICKVVPVRLYWDLLGRYQHYELRHGVVLEKSEGQPFDQEDYDLLQTILKNPNSSFAEMTYEDITRTNVHGEVDGYSGATSFILGNHESVIGATWTCFTLWHWVYGEVVEVIREISGENSTVLALQTYIESEDDAFCTFALEEINRKPYNSAEIQKTVLAHASSFNEKQFFLALKYFNQWPDEVYFSSVLALLDKTSPSHSVLLLNEIVNTRRVIATDFYDSFSRYLSSEMSYQEVDLVIQMLEKHPTNSLQIHQQLFNLLTDDILTSRSVYWYLSGLSLTKPQELQLEIYYKKHQQNL</sequence>
<name>A0ABY6D4L8_9BACT</name>
<evidence type="ECO:0000313" key="1">
    <source>
        <dbReference type="EMBL" id="UXX81086.1"/>
    </source>
</evidence>
<accession>A0ABY6D4L8</accession>
<protein>
    <submittedName>
        <fullName evidence="1">Uncharacterized protein</fullName>
    </submittedName>
</protein>
<dbReference type="RefSeq" id="WP_263052815.1">
    <property type="nucleotide sequence ID" value="NZ_CP106735.1"/>
</dbReference>
<dbReference type="Proteomes" id="UP001062165">
    <property type="component" value="Chromosome"/>
</dbReference>
<reference evidence="1" key="1">
    <citation type="submission" date="2022-10" db="EMBL/GenBank/DDBJ databases">
        <title>Comparative genomics and taxonomic characterization of three novel marine species of genus Reichenbachiella exhibiting antioxidant and polysaccharide degradation activities.</title>
        <authorList>
            <person name="Muhammad N."/>
            <person name="Lee Y.-J."/>
            <person name="Ko J."/>
            <person name="Kim S.-G."/>
        </authorList>
    </citation>
    <scope>NUCLEOTIDE SEQUENCE</scope>
    <source>
        <strain evidence="1">Wsw4-B4</strain>
    </source>
</reference>
<gene>
    <name evidence="1" type="ORF">N7E81_08230</name>
</gene>
<proteinExistence type="predicted"/>